<evidence type="ECO:0000256" key="5">
    <source>
        <dbReference type="ARBA" id="ARBA00023136"/>
    </source>
</evidence>
<keyword evidence="3 6" id="KW-0812">Transmembrane</keyword>
<keyword evidence="2" id="KW-1003">Cell membrane</keyword>
<gene>
    <name evidence="7" type="primary">yhjD</name>
    <name evidence="7" type="ORF">GCM10023350_17870</name>
</gene>
<keyword evidence="5 6" id="KW-0472">Membrane</keyword>
<name>A0ABP8YPY3_9ACTN</name>
<evidence type="ECO:0000256" key="3">
    <source>
        <dbReference type="ARBA" id="ARBA00022692"/>
    </source>
</evidence>
<proteinExistence type="predicted"/>
<organism evidence="7 8">
    <name type="scientific">Nocardioides endophyticus</name>
    <dbReference type="NCBI Taxonomy" id="1353775"/>
    <lineage>
        <taxon>Bacteria</taxon>
        <taxon>Bacillati</taxon>
        <taxon>Actinomycetota</taxon>
        <taxon>Actinomycetes</taxon>
        <taxon>Propionibacteriales</taxon>
        <taxon>Nocardioidaceae</taxon>
        <taxon>Nocardioides</taxon>
    </lineage>
</organism>
<evidence type="ECO:0000256" key="6">
    <source>
        <dbReference type="SAM" id="Phobius"/>
    </source>
</evidence>
<evidence type="ECO:0000256" key="2">
    <source>
        <dbReference type="ARBA" id="ARBA00022475"/>
    </source>
</evidence>
<evidence type="ECO:0000256" key="1">
    <source>
        <dbReference type="ARBA" id="ARBA00004651"/>
    </source>
</evidence>
<feature type="transmembrane region" description="Helical" evidence="6">
    <location>
        <begin position="256"/>
        <end position="274"/>
    </location>
</feature>
<dbReference type="EMBL" id="BAABKN010000012">
    <property type="protein sequence ID" value="GAA4734613.1"/>
    <property type="molecule type" value="Genomic_DNA"/>
</dbReference>
<keyword evidence="8" id="KW-1185">Reference proteome</keyword>
<evidence type="ECO:0000313" key="7">
    <source>
        <dbReference type="EMBL" id="GAA4734613.1"/>
    </source>
</evidence>
<feature type="transmembrane region" description="Helical" evidence="6">
    <location>
        <begin position="152"/>
        <end position="177"/>
    </location>
</feature>
<sequence>MPSPQERLAELRRRRPLVDHAVRTQEHYGAVKAGQQAGAVTYFAFLSVFPILALAFFLVGWVAKVYPGARADLIEAINGVMPGLVGNDPDNPAQLQISDIESAAATLGIIGALVLLYSGLGWLSAMRDALVVVFEMPAKDQPNFVFGKLRDLLMLVLIGAILLVSVAVAGLVGGFASDLLDWAGLGTELAWLVVVLTIVLGFGANMLLFFAMFVLLAEPHTPRRSLWSGAFLGAIAFEVLKQLSKLLLQSTQGNPAFQAFGIALILLVWINYFSRVVMYAAAWAHTSPAARAARPAPIAAPVEGPPSPPLRQQEALEYPWAASYAAGAGTMLGLVALVRRLSRASRKNS</sequence>
<dbReference type="PANTHER" id="PTHR30213">
    <property type="entry name" value="INNER MEMBRANE PROTEIN YHJD"/>
    <property type="match status" value="1"/>
</dbReference>
<reference evidence="8" key="1">
    <citation type="journal article" date="2019" name="Int. J. Syst. Evol. Microbiol.">
        <title>The Global Catalogue of Microorganisms (GCM) 10K type strain sequencing project: providing services to taxonomists for standard genome sequencing and annotation.</title>
        <authorList>
            <consortium name="The Broad Institute Genomics Platform"/>
            <consortium name="The Broad Institute Genome Sequencing Center for Infectious Disease"/>
            <person name="Wu L."/>
            <person name="Ma J."/>
        </authorList>
    </citation>
    <scope>NUCLEOTIDE SEQUENCE [LARGE SCALE GENOMIC DNA]</scope>
    <source>
        <strain evidence="8">JCM 18532</strain>
    </source>
</reference>
<accession>A0ABP8YPY3</accession>
<dbReference type="Pfam" id="PF03631">
    <property type="entry name" value="Virul_fac_BrkB"/>
    <property type="match status" value="1"/>
</dbReference>
<dbReference type="PANTHER" id="PTHR30213:SF1">
    <property type="entry name" value="INNER MEMBRANE PROTEIN YHJD"/>
    <property type="match status" value="1"/>
</dbReference>
<feature type="transmembrane region" description="Helical" evidence="6">
    <location>
        <begin position="318"/>
        <end position="338"/>
    </location>
</feature>
<evidence type="ECO:0000256" key="4">
    <source>
        <dbReference type="ARBA" id="ARBA00022989"/>
    </source>
</evidence>
<feature type="transmembrane region" description="Helical" evidence="6">
    <location>
        <begin position="104"/>
        <end position="125"/>
    </location>
</feature>
<dbReference type="Proteomes" id="UP001499882">
    <property type="component" value="Unassembled WGS sequence"/>
</dbReference>
<feature type="transmembrane region" description="Helical" evidence="6">
    <location>
        <begin position="226"/>
        <end position="244"/>
    </location>
</feature>
<keyword evidence="4 6" id="KW-1133">Transmembrane helix</keyword>
<evidence type="ECO:0000313" key="8">
    <source>
        <dbReference type="Proteomes" id="UP001499882"/>
    </source>
</evidence>
<feature type="transmembrane region" description="Helical" evidence="6">
    <location>
        <begin position="189"/>
        <end position="214"/>
    </location>
</feature>
<comment type="subcellular location">
    <subcellularLocation>
        <location evidence="1">Cell membrane</location>
        <topology evidence="1">Multi-pass membrane protein</topology>
    </subcellularLocation>
</comment>
<comment type="caution">
    <text evidence="7">The sequence shown here is derived from an EMBL/GenBank/DDBJ whole genome shotgun (WGS) entry which is preliminary data.</text>
</comment>
<dbReference type="RefSeq" id="WP_345526414.1">
    <property type="nucleotide sequence ID" value="NZ_BAABKN010000012.1"/>
</dbReference>
<protein>
    <submittedName>
        <fullName evidence="7">Inner membrane protein YhjD</fullName>
    </submittedName>
</protein>
<feature type="transmembrane region" description="Helical" evidence="6">
    <location>
        <begin position="42"/>
        <end position="63"/>
    </location>
</feature>
<dbReference type="InterPro" id="IPR017039">
    <property type="entry name" value="Virul_fac_BrkB"/>
</dbReference>